<dbReference type="Gene3D" id="2.40.330.10">
    <property type="entry name" value="DNA-binding pseudobarrel domain"/>
    <property type="match status" value="1"/>
</dbReference>
<keyword evidence="7 9" id="KW-0539">Nucleus</keyword>
<evidence type="ECO:0000259" key="11">
    <source>
        <dbReference type="PROSITE" id="PS50863"/>
    </source>
</evidence>
<reference evidence="12 13" key="1">
    <citation type="journal article" date="2010" name="Nature">
        <title>Genome sequencing and analysis of the model grass Brachypodium distachyon.</title>
        <authorList>
            <consortium name="International Brachypodium Initiative"/>
        </authorList>
    </citation>
    <scope>NUCLEOTIDE SEQUENCE [LARGE SCALE GENOMIC DNA]</scope>
    <source>
        <strain evidence="12">Bd21</strain>
        <strain evidence="13">cv. Bd21</strain>
    </source>
</reference>
<keyword evidence="14" id="KW-1185">Reference proteome</keyword>
<dbReference type="SUPFAM" id="SSF101936">
    <property type="entry name" value="DNA-binding pseudobarrel domain"/>
    <property type="match status" value="1"/>
</dbReference>
<dbReference type="InterPro" id="IPR015300">
    <property type="entry name" value="DNA-bd_pseudobarrel_sf"/>
</dbReference>
<evidence type="ECO:0000256" key="3">
    <source>
        <dbReference type="ARBA" id="ARBA00007853"/>
    </source>
</evidence>
<dbReference type="RefSeq" id="XP_010240662.1">
    <property type="nucleotide sequence ID" value="XM_010242360.3"/>
</dbReference>
<sequence>MAEQQDPPVVVDRDVWLACATPLSRLPAVGAQVYYFPHGHSEQCPTALAAPLPHPHLFPCTVAAVALSADPSTDEPFATISLVPGPHRALGGGAPHHAVDPAFAHYAKQLTQSDANNGGGFSVPRFCADSVFPGLDFDADPPVQTLRMRDLLGKLWEFRHIYRGTPRRHLLTTGWSRFVNAKLLVAGDAVVFMRRPDGELLAGVRRTPRYPVSQDPAEPPRNARARVPAQEVEDAARRAAQGAPFTVTYYPRQGAGEFVVPRKEVEDALISPWEPGTQVRMQFLHPEDRRSEWINGVVRAVDHSIWRMLEIDWDESAPPSLKNRHVNAWQVQLVGCPPLLKRLRIPETIAPLISGDVAMADPLAGPGSLYMPMLMGSPIPAGMQGARQDFLADFPSSSTRMLTTQLLFPSDHPIPPSPGGGSSEVLNPENGSPPQFPEEIRTIQLFGTTITSAVQITNGSSEEVNQVPAAVVDGTANDDAWETSPVDFTLLNGNDGHNQNGI</sequence>
<comment type="similarity">
    <text evidence="3 9">Belongs to the ARF family.</text>
</comment>
<dbReference type="PROSITE" id="PS50863">
    <property type="entry name" value="B3"/>
    <property type="match status" value="1"/>
</dbReference>
<keyword evidence="6 9" id="KW-0804">Transcription</keyword>
<dbReference type="Pfam" id="PF06507">
    <property type="entry name" value="ARF_AD"/>
    <property type="match status" value="1"/>
</dbReference>
<dbReference type="AlphaFoldDB" id="I1J3S5"/>
<dbReference type="KEGG" id="bdi:100836914"/>
<dbReference type="InterPro" id="IPR044835">
    <property type="entry name" value="ARF_plant"/>
</dbReference>
<dbReference type="EnsemblPlants" id="KQJ85484">
    <property type="protein sequence ID" value="KQJ85484"/>
    <property type="gene ID" value="BRADI_5g27400v3"/>
</dbReference>
<evidence type="ECO:0000256" key="4">
    <source>
        <dbReference type="ARBA" id="ARBA00023015"/>
    </source>
</evidence>
<evidence type="ECO:0000256" key="7">
    <source>
        <dbReference type="ARBA" id="ARBA00023242"/>
    </source>
</evidence>
<feature type="region of interest" description="Disordered" evidence="10">
    <location>
        <begin position="407"/>
        <end position="437"/>
    </location>
</feature>
<comment type="function">
    <text evidence="1 9">Auxin response factors (ARFs) are transcriptional factors that bind specifically to the DNA sequence 5'-TGTCTC-3' found in the auxin-responsive promoter elements (AuxREs).</text>
</comment>
<evidence type="ECO:0000256" key="9">
    <source>
        <dbReference type="RuleBase" id="RU004561"/>
    </source>
</evidence>
<dbReference type="Gramene" id="KQJ85484">
    <property type="protein sequence ID" value="KQJ85484"/>
    <property type="gene ID" value="BRADI_5g27400v3"/>
</dbReference>
<dbReference type="GO" id="GO:0006355">
    <property type="term" value="P:regulation of DNA-templated transcription"/>
    <property type="evidence" value="ECO:0000318"/>
    <property type="project" value="GO_Central"/>
</dbReference>
<dbReference type="Proteomes" id="UP000008810">
    <property type="component" value="Chromosome 5"/>
</dbReference>
<dbReference type="HOGENOM" id="CLU_002626_3_4_1"/>
<keyword evidence="5 9" id="KW-0238">DNA-binding</keyword>
<dbReference type="EMBL" id="CM000884">
    <property type="protein sequence ID" value="KQJ85484.1"/>
    <property type="molecule type" value="Genomic_DNA"/>
</dbReference>
<evidence type="ECO:0000256" key="8">
    <source>
        <dbReference type="ARBA" id="ARBA00023294"/>
    </source>
</evidence>
<dbReference type="GO" id="GO:0000976">
    <property type="term" value="F:transcription cis-regulatory region binding"/>
    <property type="evidence" value="ECO:0000318"/>
    <property type="project" value="GO_Central"/>
</dbReference>
<proteinExistence type="inferred from homology"/>
<dbReference type="GO" id="GO:0009734">
    <property type="term" value="P:auxin-activated signaling pathway"/>
    <property type="evidence" value="ECO:0007669"/>
    <property type="project" value="UniProtKB-KW"/>
</dbReference>
<dbReference type="OrthoDB" id="1414159at2759"/>
<evidence type="ECO:0000313" key="13">
    <source>
        <dbReference type="EnsemblPlants" id="KQJ85484"/>
    </source>
</evidence>
<dbReference type="GO" id="GO:0005634">
    <property type="term" value="C:nucleus"/>
    <property type="evidence" value="ECO:0000318"/>
    <property type="project" value="GO_Central"/>
</dbReference>
<dbReference type="CDD" id="cd10017">
    <property type="entry name" value="B3_DNA"/>
    <property type="match status" value="1"/>
</dbReference>
<dbReference type="Pfam" id="PF02362">
    <property type="entry name" value="B3"/>
    <property type="match status" value="1"/>
</dbReference>
<dbReference type="OMA" id="GHMEHAS"/>
<dbReference type="EMBL" id="CM000884">
    <property type="protein sequence ID" value="KQJ85485.1"/>
    <property type="molecule type" value="Genomic_DNA"/>
</dbReference>
<name>I1J3S5_BRADI</name>
<dbReference type="RefSeq" id="XP_003579544.1">
    <property type="nucleotide sequence ID" value="XM_003579496.4"/>
</dbReference>
<dbReference type="GeneID" id="100836914"/>
<dbReference type="Gene3D" id="2.30.30.1040">
    <property type="match status" value="1"/>
</dbReference>
<evidence type="ECO:0000256" key="2">
    <source>
        <dbReference type="ARBA" id="ARBA00004123"/>
    </source>
</evidence>
<protein>
    <recommendedName>
        <fullName evidence="9">Auxin response factor</fullName>
    </recommendedName>
</protein>
<organism evidence="13">
    <name type="scientific">Brachypodium distachyon</name>
    <name type="common">Purple false brome</name>
    <name type="synonym">Trachynia distachya</name>
    <dbReference type="NCBI Taxonomy" id="15368"/>
    <lineage>
        <taxon>Eukaryota</taxon>
        <taxon>Viridiplantae</taxon>
        <taxon>Streptophyta</taxon>
        <taxon>Embryophyta</taxon>
        <taxon>Tracheophyta</taxon>
        <taxon>Spermatophyta</taxon>
        <taxon>Magnoliopsida</taxon>
        <taxon>Liliopsida</taxon>
        <taxon>Poales</taxon>
        <taxon>Poaceae</taxon>
        <taxon>BOP clade</taxon>
        <taxon>Pooideae</taxon>
        <taxon>Stipodae</taxon>
        <taxon>Brachypodieae</taxon>
        <taxon>Brachypodium</taxon>
    </lineage>
</organism>
<keyword evidence="4 9" id="KW-0805">Transcription regulation</keyword>
<evidence type="ECO:0000256" key="6">
    <source>
        <dbReference type="ARBA" id="ARBA00023163"/>
    </source>
</evidence>
<dbReference type="PANTHER" id="PTHR31384">
    <property type="entry name" value="AUXIN RESPONSE FACTOR 4-RELATED"/>
    <property type="match status" value="1"/>
</dbReference>
<dbReference type="EnsemblPlants" id="KQJ85485">
    <property type="protein sequence ID" value="KQJ85485"/>
    <property type="gene ID" value="BRADI_5g27400v3"/>
</dbReference>
<gene>
    <name evidence="13" type="primary">LOC100836914</name>
    <name evidence="12" type="ORF">BRADI_5g27400v3</name>
</gene>
<evidence type="ECO:0000313" key="14">
    <source>
        <dbReference type="Proteomes" id="UP000008810"/>
    </source>
</evidence>
<dbReference type="eggNOG" id="ENOG502QVP0">
    <property type="taxonomic scope" value="Eukaryota"/>
</dbReference>
<dbReference type="SMART" id="SM01019">
    <property type="entry name" value="B3"/>
    <property type="match status" value="1"/>
</dbReference>
<comment type="subcellular location">
    <subcellularLocation>
        <location evidence="2 9">Nucleus</location>
    </subcellularLocation>
</comment>
<dbReference type="Gramene" id="KQJ85485">
    <property type="protein sequence ID" value="KQJ85485"/>
    <property type="gene ID" value="BRADI_5g27400v3"/>
</dbReference>
<reference evidence="13" key="3">
    <citation type="submission" date="2018-08" db="UniProtKB">
        <authorList>
            <consortium name="EnsemblPlants"/>
        </authorList>
    </citation>
    <scope>IDENTIFICATION</scope>
    <source>
        <strain evidence="13">cv. Bd21</strain>
    </source>
</reference>
<dbReference type="PANTHER" id="PTHR31384:SF94">
    <property type="entry name" value="AUXIN RESPONSE FACTOR 17"/>
    <property type="match status" value="1"/>
</dbReference>
<evidence type="ECO:0000313" key="12">
    <source>
        <dbReference type="EMBL" id="KQJ85484.1"/>
    </source>
</evidence>
<accession>I1J3S5</accession>
<dbReference type="InterPro" id="IPR010525">
    <property type="entry name" value="ARF_dom"/>
</dbReference>
<dbReference type="STRING" id="15368.I1J3S5"/>
<feature type="domain" description="TF-B3" evidence="11">
    <location>
        <begin position="106"/>
        <end position="208"/>
    </location>
</feature>
<evidence type="ECO:0000256" key="1">
    <source>
        <dbReference type="ARBA" id="ARBA00003182"/>
    </source>
</evidence>
<dbReference type="FunFam" id="2.40.330.10:FF:000001">
    <property type="entry name" value="Auxin response factor"/>
    <property type="match status" value="1"/>
</dbReference>
<comment type="subunit">
    <text evidence="9">Homodimers and heterodimers.</text>
</comment>
<evidence type="ECO:0000256" key="10">
    <source>
        <dbReference type="SAM" id="MobiDB-lite"/>
    </source>
</evidence>
<evidence type="ECO:0000256" key="5">
    <source>
        <dbReference type="ARBA" id="ARBA00023125"/>
    </source>
</evidence>
<dbReference type="InterPro" id="IPR003340">
    <property type="entry name" value="B3_DNA-bd"/>
</dbReference>
<reference evidence="12" key="2">
    <citation type="submission" date="2017-06" db="EMBL/GenBank/DDBJ databases">
        <title>WGS assembly of Brachypodium distachyon.</title>
        <authorList>
            <consortium name="The International Brachypodium Initiative"/>
            <person name="Lucas S."/>
            <person name="Harmon-Smith M."/>
            <person name="Lail K."/>
            <person name="Tice H."/>
            <person name="Grimwood J."/>
            <person name="Bruce D."/>
            <person name="Barry K."/>
            <person name="Shu S."/>
            <person name="Lindquist E."/>
            <person name="Wang M."/>
            <person name="Pitluck S."/>
            <person name="Vogel J.P."/>
            <person name="Garvin D.F."/>
            <person name="Mockler T.C."/>
            <person name="Schmutz J."/>
            <person name="Rokhsar D."/>
            <person name="Bevan M.W."/>
        </authorList>
    </citation>
    <scope>NUCLEOTIDE SEQUENCE</scope>
    <source>
        <strain evidence="12">Bd21</strain>
    </source>
</reference>
<keyword evidence="8 9" id="KW-0927">Auxin signaling pathway</keyword>